<gene>
    <name evidence="2" type="ORF">GLOTRDRAFT_131645</name>
</gene>
<dbReference type="Proteomes" id="UP000030669">
    <property type="component" value="Unassembled WGS sequence"/>
</dbReference>
<protein>
    <submittedName>
        <fullName evidence="2">Uncharacterized protein</fullName>
    </submittedName>
</protein>
<keyword evidence="3" id="KW-1185">Reference proteome</keyword>
<evidence type="ECO:0000313" key="3">
    <source>
        <dbReference type="Proteomes" id="UP000030669"/>
    </source>
</evidence>
<reference evidence="2 3" key="1">
    <citation type="journal article" date="2012" name="Science">
        <title>The Paleozoic origin of enzymatic lignin decomposition reconstructed from 31 fungal genomes.</title>
        <authorList>
            <person name="Floudas D."/>
            <person name="Binder M."/>
            <person name="Riley R."/>
            <person name="Barry K."/>
            <person name="Blanchette R.A."/>
            <person name="Henrissat B."/>
            <person name="Martinez A.T."/>
            <person name="Otillar R."/>
            <person name="Spatafora J.W."/>
            <person name="Yadav J.S."/>
            <person name="Aerts A."/>
            <person name="Benoit I."/>
            <person name="Boyd A."/>
            <person name="Carlson A."/>
            <person name="Copeland A."/>
            <person name="Coutinho P.M."/>
            <person name="de Vries R.P."/>
            <person name="Ferreira P."/>
            <person name="Findley K."/>
            <person name="Foster B."/>
            <person name="Gaskell J."/>
            <person name="Glotzer D."/>
            <person name="Gorecki P."/>
            <person name="Heitman J."/>
            <person name="Hesse C."/>
            <person name="Hori C."/>
            <person name="Igarashi K."/>
            <person name="Jurgens J.A."/>
            <person name="Kallen N."/>
            <person name="Kersten P."/>
            <person name="Kohler A."/>
            <person name="Kuees U."/>
            <person name="Kumar T.K.A."/>
            <person name="Kuo A."/>
            <person name="LaButti K."/>
            <person name="Larrondo L.F."/>
            <person name="Lindquist E."/>
            <person name="Ling A."/>
            <person name="Lombard V."/>
            <person name="Lucas S."/>
            <person name="Lundell T."/>
            <person name="Martin R."/>
            <person name="McLaughlin D.J."/>
            <person name="Morgenstern I."/>
            <person name="Morin E."/>
            <person name="Murat C."/>
            <person name="Nagy L.G."/>
            <person name="Nolan M."/>
            <person name="Ohm R.A."/>
            <person name="Patyshakuliyeva A."/>
            <person name="Rokas A."/>
            <person name="Ruiz-Duenas F.J."/>
            <person name="Sabat G."/>
            <person name="Salamov A."/>
            <person name="Samejima M."/>
            <person name="Schmutz J."/>
            <person name="Slot J.C."/>
            <person name="St John F."/>
            <person name="Stenlid J."/>
            <person name="Sun H."/>
            <person name="Sun S."/>
            <person name="Syed K."/>
            <person name="Tsang A."/>
            <person name="Wiebenga A."/>
            <person name="Young D."/>
            <person name="Pisabarro A."/>
            <person name="Eastwood D.C."/>
            <person name="Martin F."/>
            <person name="Cullen D."/>
            <person name="Grigoriev I.V."/>
            <person name="Hibbett D.S."/>
        </authorList>
    </citation>
    <scope>NUCLEOTIDE SEQUENCE [LARGE SCALE GENOMIC DNA]</scope>
    <source>
        <strain evidence="2 3">ATCC 11539</strain>
    </source>
</reference>
<dbReference type="HOGENOM" id="CLU_927662_0_0_1"/>
<dbReference type="KEGG" id="gtr:GLOTRDRAFT_131645"/>
<dbReference type="GeneID" id="19302340"/>
<feature type="compositionally biased region" description="Basic and acidic residues" evidence="1">
    <location>
        <begin position="84"/>
        <end position="96"/>
    </location>
</feature>
<organism evidence="2 3">
    <name type="scientific">Gloeophyllum trabeum (strain ATCC 11539 / FP-39264 / Madison 617)</name>
    <name type="common">Brown rot fungus</name>
    <dbReference type="NCBI Taxonomy" id="670483"/>
    <lineage>
        <taxon>Eukaryota</taxon>
        <taxon>Fungi</taxon>
        <taxon>Dikarya</taxon>
        <taxon>Basidiomycota</taxon>
        <taxon>Agaricomycotina</taxon>
        <taxon>Agaricomycetes</taxon>
        <taxon>Gloeophyllales</taxon>
        <taxon>Gloeophyllaceae</taxon>
        <taxon>Gloeophyllum</taxon>
    </lineage>
</organism>
<dbReference type="OrthoDB" id="2590867at2759"/>
<dbReference type="RefSeq" id="XP_007868627.1">
    <property type="nucleotide sequence ID" value="XM_007870436.1"/>
</dbReference>
<feature type="compositionally biased region" description="Low complexity" evidence="1">
    <location>
        <begin position="32"/>
        <end position="44"/>
    </location>
</feature>
<evidence type="ECO:0000313" key="2">
    <source>
        <dbReference type="EMBL" id="EPQ53376.1"/>
    </source>
</evidence>
<name>S7Q0D6_GLOTA</name>
<feature type="compositionally biased region" description="Basic and acidic residues" evidence="1">
    <location>
        <begin position="57"/>
        <end position="67"/>
    </location>
</feature>
<evidence type="ECO:0000256" key="1">
    <source>
        <dbReference type="SAM" id="MobiDB-lite"/>
    </source>
</evidence>
<dbReference type="EMBL" id="KB469306">
    <property type="protein sequence ID" value="EPQ53376.1"/>
    <property type="molecule type" value="Genomic_DNA"/>
</dbReference>
<accession>S7Q0D6</accession>
<feature type="region of interest" description="Disordered" evidence="1">
    <location>
        <begin position="32"/>
        <end position="107"/>
    </location>
</feature>
<sequence>MPRVADKINGVIPMVQGIGDQISGSLMETLDSSLSSISNDPSASPTHSPRRSPNADLCKKGKEEYRQRPAKVAGVPATVGDGIQPEKEGAEVRGSERPSINPHEVGQVGHGTGASGLYRAAGGFCTRTSEHDALASLAHQVFRQRRIRHRHTGTRRAPEPAHLGVNTIALCTEKVDSGHCSPYNPRPSRCIKSLQSYPSTHPSPTNSQLTMHFLTMHLPPALFALALLPLPLALGTPGPFKRENTCLCESPSGCPGLCAGATCVNYCGNGVALACAACDGFSGNCIMDAGSDGGCFTVVE</sequence>
<dbReference type="AlphaFoldDB" id="S7Q0D6"/>
<proteinExistence type="predicted"/>